<feature type="transmembrane region" description="Helical" evidence="9">
    <location>
        <begin position="33"/>
        <end position="55"/>
    </location>
</feature>
<dbReference type="PROSITE" id="PS50929">
    <property type="entry name" value="ABC_TM1F"/>
    <property type="match status" value="1"/>
</dbReference>
<feature type="transmembrane region" description="Helical" evidence="9">
    <location>
        <begin position="138"/>
        <end position="159"/>
    </location>
</feature>
<evidence type="ECO:0000256" key="7">
    <source>
        <dbReference type="ARBA" id="ARBA00023136"/>
    </source>
</evidence>
<keyword evidence="4" id="KW-0547">Nucleotide-binding</keyword>
<keyword evidence="13" id="KW-1185">Reference proteome</keyword>
<evidence type="ECO:0000256" key="1">
    <source>
        <dbReference type="ARBA" id="ARBA00004651"/>
    </source>
</evidence>
<dbReference type="InterPro" id="IPR011527">
    <property type="entry name" value="ABC1_TM_dom"/>
</dbReference>
<evidence type="ECO:0000256" key="3">
    <source>
        <dbReference type="ARBA" id="ARBA00022692"/>
    </source>
</evidence>
<proteinExistence type="predicted"/>
<dbReference type="RefSeq" id="WP_322465536.1">
    <property type="nucleotide sequence ID" value="NZ_JAXOJX010000015.1"/>
</dbReference>
<evidence type="ECO:0000259" key="10">
    <source>
        <dbReference type="PROSITE" id="PS50893"/>
    </source>
</evidence>
<evidence type="ECO:0000256" key="5">
    <source>
        <dbReference type="ARBA" id="ARBA00022840"/>
    </source>
</evidence>
<dbReference type="Gene3D" id="3.40.50.300">
    <property type="entry name" value="P-loop containing nucleotide triphosphate hydrolases"/>
    <property type="match status" value="1"/>
</dbReference>
<feature type="transmembrane region" description="Helical" evidence="9">
    <location>
        <begin position="67"/>
        <end position="86"/>
    </location>
</feature>
<dbReference type="InterPro" id="IPR039421">
    <property type="entry name" value="Type_1_exporter"/>
</dbReference>
<evidence type="ECO:0000313" key="13">
    <source>
        <dbReference type="Proteomes" id="UP001293718"/>
    </source>
</evidence>
<evidence type="ECO:0000256" key="6">
    <source>
        <dbReference type="ARBA" id="ARBA00022989"/>
    </source>
</evidence>
<feature type="domain" description="ABC transmembrane type-1" evidence="11">
    <location>
        <begin position="38"/>
        <end position="310"/>
    </location>
</feature>
<keyword evidence="5" id="KW-0067">ATP-binding</keyword>
<feature type="transmembrane region" description="Helical" evidence="9">
    <location>
        <begin position="165"/>
        <end position="184"/>
    </location>
</feature>
<dbReference type="InterPro" id="IPR003439">
    <property type="entry name" value="ABC_transporter-like_ATP-bd"/>
</dbReference>
<sequence>MTRPATPQPPSAAAAASTGEIAQVLRGLRASMLATGSFSFVLSALLLVPSVYMMQVYDRVLGSRNEMTLAMLTLLAAGLYAVYAALEYLRSAVLQQVSHAIDNKLSSRVFEAAFSDAARSRGGNPSLAMNDLTTVRQFVAGTGLILLFDGPFALVFMAAGFMIDLWLGLFLVGSCIVLLLLLWWSEKRTHAPLQEANKLNARASGYMNNSFRNAEVIQAMGMLPAVQRRWQKMGDQALDLQAETSAAAARITAVTKFVRIFSQSLALGLGALLVLEGRMTGGMMIAASILLGRALSPLEMLIGAWRQIVAARDAQQRLEQLLAVSPPPAQRMTLPAPAGKLTVENVSVAAPGSQLALLRQVSFSAEPGELLAIIGPSGAGKSTVARVLVGVWTPQAGKVRLDGADLATWPREQLAPHIGFLPQDVELFEGTVAENIARLAEPDSQEVVAAAQAAGIHDMVLRLPQGYDTPVGPGGAALSGGQRQRVGLARALYGKPQLLILDEPNANLDDVGENALAAALAGCKARGATVVVVSHRTTLLRLTDKILLMRDGQVAAFGPRDKVLQALNAQQPQGGGAVQAPPQGAAPAAPVAPQGAPSSFVVVQGAQGAAVVPAPVAAGPRLGSPV</sequence>
<dbReference type="Proteomes" id="UP001293718">
    <property type="component" value="Unassembled WGS sequence"/>
</dbReference>
<dbReference type="Pfam" id="PF00005">
    <property type="entry name" value="ABC_tran"/>
    <property type="match status" value="1"/>
</dbReference>
<evidence type="ECO:0000256" key="2">
    <source>
        <dbReference type="ARBA" id="ARBA00022475"/>
    </source>
</evidence>
<dbReference type="Gene3D" id="1.20.1560.10">
    <property type="entry name" value="ABC transporter type 1, transmembrane domain"/>
    <property type="match status" value="1"/>
</dbReference>
<feature type="domain" description="ABC transporter" evidence="10">
    <location>
        <begin position="341"/>
        <end position="576"/>
    </location>
</feature>
<dbReference type="PROSITE" id="PS50893">
    <property type="entry name" value="ABC_TRANSPORTER_2"/>
    <property type="match status" value="1"/>
</dbReference>
<evidence type="ECO:0000256" key="4">
    <source>
        <dbReference type="ARBA" id="ARBA00022741"/>
    </source>
</evidence>
<dbReference type="InterPro" id="IPR010128">
    <property type="entry name" value="ATPase_T1SS_PrtD-like"/>
</dbReference>
<dbReference type="InterPro" id="IPR003593">
    <property type="entry name" value="AAA+_ATPase"/>
</dbReference>
<dbReference type="SUPFAM" id="SSF90123">
    <property type="entry name" value="ABC transporter transmembrane region"/>
    <property type="match status" value="1"/>
</dbReference>
<reference evidence="12 13" key="1">
    <citation type="submission" date="2023-11" db="EMBL/GenBank/DDBJ databases">
        <title>Draft genome of Azohydromonas lata strain H1 (DSM1123), a polyhydroxyalkanoate producer.</title>
        <authorList>
            <person name="Traversa D."/>
            <person name="D'Addabbo P."/>
            <person name="Pazzani C."/>
            <person name="Manzari C."/>
            <person name="Chiara M."/>
            <person name="Scrascia M."/>
        </authorList>
    </citation>
    <scope>NUCLEOTIDE SEQUENCE [LARGE SCALE GENOMIC DNA]</scope>
    <source>
        <strain evidence="12 13">H1</strain>
    </source>
</reference>
<dbReference type="Pfam" id="PF00664">
    <property type="entry name" value="ABC_membrane"/>
    <property type="match status" value="1"/>
</dbReference>
<comment type="caution">
    <text evidence="12">The sequence shown here is derived from an EMBL/GenBank/DDBJ whole genome shotgun (WGS) entry which is preliminary data.</text>
</comment>
<protein>
    <submittedName>
        <fullName evidence="12">Type I secretion system permease/ATPase</fullName>
    </submittedName>
</protein>
<accession>A0ABU5IDE9</accession>
<feature type="transmembrane region" description="Helical" evidence="9">
    <location>
        <begin position="257"/>
        <end position="275"/>
    </location>
</feature>
<dbReference type="InterPro" id="IPR027417">
    <property type="entry name" value="P-loop_NTPase"/>
</dbReference>
<comment type="subcellular location">
    <subcellularLocation>
        <location evidence="1">Cell membrane</location>
        <topology evidence="1">Multi-pass membrane protein</topology>
    </subcellularLocation>
</comment>
<dbReference type="CDD" id="cd03246">
    <property type="entry name" value="ABCC_Protease_Secretion"/>
    <property type="match status" value="1"/>
</dbReference>
<dbReference type="PANTHER" id="PTHR24221:SF248">
    <property type="entry name" value="ABC TRANSPORTER TRANSMEMBRANE REGION"/>
    <property type="match status" value="1"/>
</dbReference>
<dbReference type="PANTHER" id="PTHR24221">
    <property type="entry name" value="ATP-BINDING CASSETTE SUB-FAMILY B"/>
    <property type="match status" value="1"/>
</dbReference>
<gene>
    <name evidence="12" type="ORF">SM757_11220</name>
</gene>
<dbReference type="PROSITE" id="PS00211">
    <property type="entry name" value="ABC_TRANSPORTER_1"/>
    <property type="match status" value="1"/>
</dbReference>
<organism evidence="12 13">
    <name type="scientific">Azohydromonas lata</name>
    <dbReference type="NCBI Taxonomy" id="45677"/>
    <lineage>
        <taxon>Bacteria</taxon>
        <taxon>Pseudomonadati</taxon>
        <taxon>Pseudomonadota</taxon>
        <taxon>Betaproteobacteria</taxon>
        <taxon>Burkholderiales</taxon>
        <taxon>Sphaerotilaceae</taxon>
        <taxon>Azohydromonas</taxon>
    </lineage>
</organism>
<name>A0ABU5IDE9_9BURK</name>
<dbReference type="NCBIfam" id="TIGR01842">
    <property type="entry name" value="type_I_sec_PrtD"/>
    <property type="match status" value="1"/>
</dbReference>
<evidence type="ECO:0000259" key="11">
    <source>
        <dbReference type="PROSITE" id="PS50929"/>
    </source>
</evidence>
<feature type="compositionally biased region" description="Low complexity" evidence="8">
    <location>
        <begin position="578"/>
        <end position="596"/>
    </location>
</feature>
<keyword evidence="6 9" id="KW-1133">Transmembrane helix</keyword>
<dbReference type="EMBL" id="JAXOJX010000015">
    <property type="protein sequence ID" value="MDZ5457141.1"/>
    <property type="molecule type" value="Genomic_DNA"/>
</dbReference>
<keyword evidence="7 9" id="KW-0472">Membrane</keyword>
<evidence type="ECO:0000313" key="12">
    <source>
        <dbReference type="EMBL" id="MDZ5457141.1"/>
    </source>
</evidence>
<evidence type="ECO:0000256" key="8">
    <source>
        <dbReference type="SAM" id="MobiDB-lite"/>
    </source>
</evidence>
<keyword evidence="3 9" id="KW-0812">Transmembrane</keyword>
<keyword evidence="2" id="KW-1003">Cell membrane</keyword>
<dbReference type="SUPFAM" id="SSF52540">
    <property type="entry name" value="P-loop containing nucleoside triphosphate hydrolases"/>
    <property type="match status" value="1"/>
</dbReference>
<dbReference type="InterPro" id="IPR017871">
    <property type="entry name" value="ABC_transporter-like_CS"/>
</dbReference>
<evidence type="ECO:0000256" key="9">
    <source>
        <dbReference type="SAM" id="Phobius"/>
    </source>
</evidence>
<dbReference type="SMART" id="SM00382">
    <property type="entry name" value="AAA"/>
    <property type="match status" value="1"/>
</dbReference>
<dbReference type="InterPro" id="IPR036640">
    <property type="entry name" value="ABC1_TM_sf"/>
</dbReference>
<feature type="region of interest" description="Disordered" evidence="8">
    <location>
        <begin position="570"/>
        <end position="596"/>
    </location>
</feature>